<accession>A0AAQ3RIZ9</accession>
<dbReference type="EMBL" id="CP144692">
    <property type="protein sequence ID" value="WVY95891.1"/>
    <property type="molecule type" value="Genomic_DNA"/>
</dbReference>
<keyword evidence="3" id="KW-1185">Reference proteome</keyword>
<feature type="region of interest" description="Disordered" evidence="1">
    <location>
        <begin position="101"/>
        <end position="129"/>
    </location>
</feature>
<organism evidence="2 3">
    <name type="scientific">Vigna mungo</name>
    <name type="common">Black gram</name>
    <name type="synonym">Phaseolus mungo</name>
    <dbReference type="NCBI Taxonomy" id="3915"/>
    <lineage>
        <taxon>Eukaryota</taxon>
        <taxon>Viridiplantae</taxon>
        <taxon>Streptophyta</taxon>
        <taxon>Embryophyta</taxon>
        <taxon>Tracheophyta</taxon>
        <taxon>Spermatophyta</taxon>
        <taxon>Magnoliopsida</taxon>
        <taxon>eudicotyledons</taxon>
        <taxon>Gunneridae</taxon>
        <taxon>Pentapetalae</taxon>
        <taxon>rosids</taxon>
        <taxon>fabids</taxon>
        <taxon>Fabales</taxon>
        <taxon>Fabaceae</taxon>
        <taxon>Papilionoideae</taxon>
        <taxon>50 kb inversion clade</taxon>
        <taxon>NPAAA clade</taxon>
        <taxon>indigoferoid/millettioid clade</taxon>
        <taxon>Phaseoleae</taxon>
        <taxon>Vigna</taxon>
    </lineage>
</organism>
<protein>
    <submittedName>
        <fullName evidence="2">Uncharacterized protein</fullName>
    </submittedName>
</protein>
<proteinExistence type="predicted"/>
<dbReference type="Proteomes" id="UP001374535">
    <property type="component" value="Chromosome 9"/>
</dbReference>
<evidence type="ECO:0000256" key="1">
    <source>
        <dbReference type="SAM" id="MobiDB-lite"/>
    </source>
</evidence>
<dbReference type="AlphaFoldDB" id="A0AAQ3RIZ9"/>
<evidence type="ECO:0000313" key="3">
    <source>
        <dbReference type="Proteomes" id="UP001374535"/>
    </source>
</evidence>
<name>A0AAQ3RIZ9_VIGMU</name>
<sequence length="241" mass="27676">MHVKHGEVQVEKAFSSNEVITEVYVSKEEMSIEIVKEALDGHHNARVNDNLHRRSIADIVAKNEALRAIIVDQEVSIAKLEKVVEKLQMFRAKKRQRKVYDATTPFKKSKSEKDDDISTDDVGNSNSKEDYMLGDDFGSRILQKDNQIVLYNVGKSNLEKDFEMEGDVGKSNSDKGSDIFRDVVGKIYIEKVGDVLGDEEMEIQKSDMYTRLKAQPRKLVKSVSLKTPWTRLDRKKRRRIE</sequence>
<evidence type="ECO:0000313" key="2">
    <source>
        <dbReference type="EMBL" id="WVY95891.1"/>
    </source>
</evidence>
<gene>
    <name evidence="2" type="ORF">V8G54_028042</name>
</gene>
<reference evidence="2 3" key="1">
    <citation type="journal article" date="2023" name="Life. Sci Alliance">
        <title>Evolutionary insights into 3D genome organization and epigenetic landscape of Vigna mungo.</title>
        <authorList>
            <person name="Junaid A."/>
            <person name="Singh B."/>
            <person name="Bhatia S."/>
        </authorList>
    </citation>
    <scope>NUCLEOTIDE SEQUENCE [LARGE SCALE GENOMIC DNA]</scope>
    <source>
        <strain evidence="2">Urdbean</strain>
    </source>
</reference>